<accession>A0A837F8T3</accession>
<dbReference type="RefSeq" id="WP_032623563.1">
    <property type="nucleotide sequence ID" value="NZ_CP010385.1"/>
</dbReference>
<name>A0A837F8T3_9ENTR</name>
<reference evidence="2 3" key="1">
    <citation type="submission" date="2015-03" db="EMBL/GenBank/DDBJ databases">
        <authorList>
            <person name="McCorrison J."/>
            <person name="Sanka R."/>
            <person name="Adams M."/>
            <person name="Brinkac L."/>
            <person name="Nierman W."/>
            <person name="Sutton G."/>
            <person name="Nelson K."/>
            <person name="Kiedrowski L."/>
            <person name="Guerrero D."/>
            <person name="Bonomo R."/>
        </authorList>
    </citation>
    <scope>NUCLEOTIDE SEQUENCE [LARGE SCALE GENOMIC DNA]</scope>
    <source>
        <strain evidence="2 3">39373</strain>
    </source>
</reference>
<evidence type="ECO:0000313" key="2">
    <source>
        <dbReference type="EMBL" id="KJM62017.1"/>
    </source>
</evidence>
<gene>
    <name evidence="2" type="ORF">SS59_23980</name>
</gene>
<evidence type="ECO:0000256" key="1">
    <source>
        <dbReference type="SAM" id="MobiDB-lite"/>
    </source>
</evidence>
<feature type="region of interest" description="Disordered" evidence="1">
    <location>
        <begin position="26"/>
        <end position="81"/>
    </location>
</feature>
<sequence>MFIKLLQCLCRLSSGLRRADTTARLRAEDAGATPEAAAQINSDDGLDGSPANIERENDGKNGIRRKNLRPGEDGGGANPCI</sequence>
<dbReference type="KEGG" id="eclx:LI66_23240"/>
<dbReference type="EMBL" id="JZYN01000045">
    <property type="protein sequence ID" value="KJM62017.1"/>
    <property type="molecule type" value="Genomic_DNA"/>
</dbReference>
<protein>
    <submittedName>
        <fullName evidence="2">Uncharacterized protein</fullName>
    </submittedName>
</protein>
<proteinExistence type="predicted"/>
<dbReference type="AlphaFoldDB" id="A0A837F8T3"/>
<organism evidence="2 3">
    <name type="scientific">Enterobacter hormaechei subsp. xiangfangensis</name>
    <dbReference type="NCBI Taxonomy" id="1296536"/>
    <lineage>
        <taxon>Bacteria</taxon>
        <taxon>Pseudomonadati</taxon>
        <taxon>Pseudomonadota</taxon>
        <taxon>Gammaproteobacteria</taxon>
        <taxon>Enterobacterales</taxon>
        <taxon>Enterobacteriaceae</taxon>
        <taxon>Enterobacter</taxon>
        <taxon>Enterobacter cloacae complex</taxon>
    </lineage>
</organism>
<evidence type="ECO:0000313" key="3">
    <source>
        <dbReference type="Proteomes" id="UP000033679"/>
    </source>
</evidence>
<comment type="caution">
    <text evidence="2">The sequence shown here is derived from an EMBL/GenBank/DDBJ whole genome shotgun (WGS) entry which is preliminary data.</text>
</comment>
<dbReference type="Proteomes" id="UP000033679">
    <property type="component" value="Unassembled WGS sequence"/>
</dbReference>